<dbReference type="Gene3D" id="1.10.30.50">
    <property type="match status" value="1"/>
</dbReference>
<feature type="region of interest" description="Disordered" evidence="1">
    <location>
        <begin position="1"/>
        <end position="36"/>
    </location>
</feature>
<evidence type="ECO:0000259" key="2">
    <source>
        <dbReference type="Pfam" id="PF01844"/>
    </source>
</evidence>
<dbReference type="Pfam" id="PF02720">
    <property type="entry name" value="DUF222"/>
    <property type="match status" value="1"/>
</dbReference>
<dbReference type="Proteomes" id="UP000766570">
    <property type="component" value="Unassembled WGS sequence"/>
</dbReference>
<dbReference type="RefSeq" id="WP_209906470.1">
    <property type="nucleotide sequence ID" value="NZ_JAGIOE010000001.1"/>
</dbReference>
<keyword evidence="5" id="KW-1185">Reference proteome</keyword>
<evidence type="ECO:0000256" key="1">
    <source>
        <dbReference type="SAM" id="MobiDB-lite"/>
    </source>
</evidence>
<evidence type="ECO:0000313" key="4">
    <source>
        <dbReference type="EMBL" id="MBP2373268.1"/>
    </source>
</evidence>
<evidence type="ECO:0000313" key="5">
    <source>
        <dbReference type="Proteomes" id="UP000766570"/>
    </source>
</evidence>
<dbReference type="InterPro" id="IPR002711">
    <property type="entry name" value="HNH"/>
</dbReference>
<accession>A0ABS4WBH0</accession>
<protein>
    <recommendedName>
        <fullName evidence="6">DUF222 domain-containing protein</fullName>
    </recommendedName>
</protein>
<feature type="domain" description="HNH" evidence="2">
    <location>
        <begin position="388"/>
        <end position="422"/>
    </location>
</feature>
<feature type="domain" description="DUF222" evidence="3">
    <location>
        <begin position="122"/>
        <end position="302"/>
    </location>
</feature>
<evidence type="ECO:0008006" key="6">
    <source>
        <dbReference type="Google" id="ProtNLM"/>
    </source>
</evidence>
<dbReference type="Pfam" id="PF01844">
    <property type="entry name" value="HNH"/>
    <property type="match status" value="1"/>
</dbReference>
<organism evidence="4 5">
    <name type="scientific">Paeniglutamicibacter psychrophenolicus</name>
    <dbReference type="NCBI Taxonomy" id="257454"/>
    <lineage>
        <taxon>Bacteria</taxon>
        <taxon>Bacillati</taxon>
        <taxon>Actinomycetota</taxon>
        <taxon>Actinomycetes</taxon>
        <taxon>Micrococcales</taxon>
        <taxon>Micrococcaceae</taxon>
        <taxon>Paeniglutamicibacter</taxon>
    </lineage>
</organism>
<evidence type="ECO:0000259" key="3">
    <source>
        <dbReference type="Pfam" id="PF02720"/>
    </source>
</evidence>
<reference evidence="4 5" key="1">
    <citation type="submission" date="2021-03" db="EMBL/GenBank/DDBJ databases">
        <title>Sequencing the genomes of 1000 actinobacteria strains.</title>
        <authorList>
            <person name="Klenk H.-P."/>
        </authorList>
    </citation>
    <scope>NUCLEOTIDE SEQUENCE [LARGE SCALE GENOMIC DNA]</scope>
    <source>
        <strain evidence="4 5">DSM 15454</strain>
    </source>
</reference>
<feature type="compositionally biased region" description="Pro residues" evidence="1">
    <location>
        <begin position="23"/>
        <end position="35"/>
    </location>
</feature>
<name>A0ABS4WBH0_9MICC</name>
<dbReference type="EMBL" id="JAGIOE010000001">
    <property type="protein sequence ID" value="MBP2373268.1"/>
    <property type="molecule type" value="Genomic_DNA"/>
</dbReference>
<dbReference type="InterPro" id="IPR003870">
    <property type="entry name" value="DUF222"/>
</dbReference>
<gene>
    <name evidence="4" type="ORF">JOF46_001180</name>
</gene>
<sequence>MFDEYHKEDSEDEPPDENSAPAAPTPPAIPLPPVPGRSHAEDLAYLHAFLDGVANLHTGGSARDQHEKMAMLERIKGAACGAQLIAGTMMQQSVIDARTEAGVHENNPAYGVGVQAGMARRESPDKGRAFMAYSNRMVQDLPLTFAALLAGNLNEAQAMAIDSETRNLPSRERQEVDAELMRTPHALDGMCDRQLVDTVRRLAYRYDSLDALTRLEDARAGRYAAAFPARDGMMQLAGLLPVDDGLAVHQALDEAAREIKAAGDPRTLAQIRADVLVDRVSGRKPAQGVKVVLNLVMNDRTLFQGSSEPAHLVGYGTVPSTWARMVVAGRDPQDRERYRGLVSLKRIYTHPDTGALVAMDSRSRQFPTALKDLISIRDRYCRTPWCNAPIKHFDHVVQHSRGGPTSEANSAGRCASCNQTKEQSGWEERVVDSGGRHAIEITTPVGATYTSTAPPLPGTPG</sequence>
<proteinExistence type="predicted"/>
<comment type="caution">
    <text evidence="4">The sequence shown here is derived from an EMBL/GenBank/DDBJ whole genome shotgun (WGS) entry which is preliminary data.</text>
</comment>